<name>A0A0R1M0C3_9LACO</name>
<evidence type="ECO:0000313" key="2">
    <source>
        <dbReference type="Proteomes" id="UP000051160"/>
    </source>
</evidence>
<organism evidence="1 2">
    <name type="scientific">Secundilactobacillus odoratitofui DSM 19909 = JCM 15043</name>
    <dbReference type="NCBI Taxonomy" id="1423776"/>
    <lineage>
        <taxon>Bacteria</taxon>
        <taxon>Bacillati</taxon>
        <taxon>Bacillota</taxon>
        <taxon>Bacilli</taxon>
        <taxon>Lactobacillales</taxon>
        <taxon>Lactobacillaceae</taxon>
        <taxon>Secundilactobacillus</taxon>
    </lineage>
</organism>
<dbReference type="PATRIC" id="fig|1423776.4.peg.1128"/>
<gene>
    <name evidence="1" type="ORF">FD04_GL001116</name>
</gene>
<dbReference type="AlphaFoldDB" id="A0A0R1M0C3"/>
<dbReference type="EMBL" id="AZEE01000028">
    <property type="protein sequence ID" value="KRK98138.1"/>
    <property type="molecule type" value="Genomic_DNA"/>
</dbReference>
<keyword evidence="2" id="KW-1185">Reference proteome</keyword>
<proteinExistence type="predicted"/>
<dbReference type="STRING" id="1423776.FD04_GL001116"/>
<protein>
    <submittedName>
        <fullName evidence="1">Uncharacterized protein</fullName>
    </submittedName>
</protein>
<evidence type="ECO:0000313" key="1">
    <source>
        <dbReference type="EMBL" id="KRK98138.1"/>
    </source>
</evidence>
<dbReference type="Proteomes" id="UP000051160">
    <property type="component" value="Unassembled WGS sequence"/>
</dbReference>
<reference evidence="1 2" key="1">
    <citation type="journal article" date="2015" name="Genome Announc.">
        <title>Expanding the biotechnology potential of lactobacilli through comparative genomics of 213 strains and associated genera.</title>
        <authorList>
            <person name="Sun Z."/>
            <person name="Harris H.M."/>
            <person name="McCann A."/>
            <person name="Guo C."/>
            <person name="Argimon S."/>
            <person name="Zhang W."/>
            <person name="Yang X."/>
            <person name="Jeffery I.B."/>
            <person name="Cooney J.C."/>
            <person name="Kagawa T.F."/>
            <person name="Liu W."/>
            <person name="Song Y."/>
            <person name="Salvetti E."/>
            <person name="Wrobel A."/>
            <person name="Rasinkangas P."/>
            <person name="Parkhill J."/>
            <person name="Rea M.C."/>
            <person name="O'Sullivan O."/>
            <person name="Ritari J."/>
            <person name="Douillard F.P."/>
            <person name="Paul Ross R."/>
            <person name="Yang R."/>
            <person name="Briner A.E."/>
            <person name="Felis G.E."/>
            <person name="de Vos W.M."/>
            <person name="Barrangou R."/>
            <person name="Klaenhammer T.R."/>
            <person name="Caufield P.W."/>
            <person name="Cui Y."/>
            <person name="Zhang H."/>
            <person name="O'Toole P.W."/>
        </authorList>
    </citation>
    <scope>NUCLEOTIDE SEQUENCE [LARGE SCALE GENOMIC DNA]</scope>
    <source>
        <strain evidence="1 2">DSM 19909</strain>
    </source>
</reference>
<accession>A0A0R1M0C3</accession>
<comment type="caution">
    <text evidence="1">The sequence shown here is derived from an EMBL/GenBank/DDBJ whole genome shotgun (WGS) entry which is preliminary data.</text>
</comment>
<sequence length="325" mass="35549">MGVAATGVLLVSSVTAQAKTYAKVKKITYSLKVSSSYVTFTGKNALYTKAGTMKGAKLVKTKAQLLDYANSTRGLDSFMWLRTATTNRNSVYVKVRSFDNQVTGWIYAGKTTDYSLAYARYKDKALTNPAGGIEMYRTLKDDTLTQTEKTSFYQLANPGTATDGTAKIYSIPFDVSPLEFGGVNVNMPNKTDSSAYANDVFVINRATIPTRQGGRWLSVTDLNNNRIAGYIKEDGLKQMAPATAKTGVTINYVDYKTKQVVGSVIVPYHPTSGQDSMNLSTTFYDYQGQPTGYDIIDEGTYVFGLQPGTKTAKPGDVLTDYVIKR</sequence>